<comment type="caution">
    <text evidence="2">The sequence shown here is derived from an EMBL/GenBank/DDBJ whole genome shotgun (WGS) entry which is preliminary data.</text>
</comment>
<name>A0A5C4N019_9RHOB</name>
<accession>A0A5C4N019</accession>
<keyword evidence="1" id="KW-0472">Membrane</keyword>
<evidence type="ECO:0008006" key="4">
    <source>
        <dbReference type="Google" id="ProtNLM"/>
    </source>
</evidence>
<keyword evidence="1" id="KW-1133">Transmembrane helix</keyword>
<reference evidence="2 3" key="1">
    <citation type="submission" date="2019-06" db="EMBL/GenBank/DDBJ databases">
        <title>YIM 131921 draft genome.</title>
        <authorList>
            <person name="Jiang L."/>
        </authorList>
    </citation>
    <scope>NUCLEOTIDE SEQUENCE [LARGE SCALE GENOMIC DNA]</scope>
    <source>
        <strain evidence="2 3">YIM 131921</strain>
    </source>
</reference>
<dbReference type="EMBL" id="VDFU01000006">
    <property type="protein sequence ID" value="TNC50691.1"/>
    <property type="molecule type" value="Genomic_DNA"/>
</dbReference>
<evidence type="ECO:0000313" key="2">
    <source>
        <dbReference type="EMBL" id="TNC50691.1"/>
    </source>
</evidence>
<protein>
    <recommendedName>
        <fullName evidence="4">DUF3329 domain-containing protein</fullName>
    </recommendedName>
</protein>
<feature type="transmembrane region" description="Helical" evidence="1">
    <location>
        <begin position="12"/>
        <end position="31"/>
    </location>
</feature>
<dbReference type="AlphaFoldDB" id="A0A5C4N019"/>
<evidence type="ECO:0000313" key="3">
    <source>
        <dbReference type="Proteomes" id="UP000305887"/>
    </source>
</evidence>
<evidence type="ECO:0000256" key="1">
    <source>
        <dbReference type="SAM" id="Phobius"/>
    </source>
</evidence>
<keyword evidence="3" id="KW-1185">Reference proteome</keyword>
<dbReference type="RefSeq" id="WP_139076012.1">
    <property type="nucleotide sequence ID" value="NZ_VDFU01000006.1"/>
</dbReference>
<dbReference type="OrthoDB" id="7362327at2"/>
<gene>
    <name evidence="2" type="ORF">FHG66_06860</name>
</gene>
<dbReference type="Proteomes" id="UP000305887">
    <property type="component" value="Unassembled WGS sequence"/>
</dbReference>
<proteinExistence type="predicted"/>
<sequence length="67" mass="7907">MERLFDFNHPFFRPLWLRILIVAVCLLWAMFEASTGQMMWAILFGAIGLYAAYGFFVTFNPREPEDK</sequence>
<keyword evidence="1" id="KW-0812">Transmembrane</keyword>
<feature type="transmembrane region" description="Helical" evidence="1">
    <location>
        <begin position="37"/>
        <end position="59"/>
    </location>
</feature>
<organism evidence="2 3">
    <name type="scientific">Rubellimicrobium rubrum</name>
    <dbReference type="NCBI Taxonomy" id="2585369"/>
    <lineage>
        <taxon>Bacteria</taxon>
        <taxon>Pseudomonadati</taxon>
        <taxon>Pseudomonadota</taxon>
        <taxon>Alphaproteobacteria</taxon>
        <taxon>Rhodobacterales</taxon>
        <taxon>Roseobacteraceae</taxon>
        <taxon>Rubellimicrobium</taxon>
    </lineage>
</organism>